<dbReference type="EnsemblMetazoa" id="AARA014718-RA">
    <property type="protein sequence ID" value="AARA014718-PA"/>
    <property type="gene ID" value="AARA014718"/>
</dbReference>
<keyword evidence="2" id="KW-1185">Reference proteome</keyword>
<organism evidence="1 2">
    <name type="scientific">Anopheles arabiensis</name>
    <name type="common">Mosquito</name>
    <dbReference type="NCBI Taxonomy" id="7173"/>
    <lineage>
        <taxon>Eukaryota</taxon>
        <taxon>Metazoa</taxon>
        <taxon>Ecdysozoa</taxon>
        <taxon>Arthropoda</taxon>
        <taxon>Hexapoda</taxon>
        <taxon>Insecta</taxon>
        <taxon>Pterygota</taxon>
        <taxon>Neoptera</taxon>
        <taxon>Endopterygota</taxon>
        <taxon>Diptera</taxon>
        <taxon>Nematocera</taxon>
        <taxon>Culicoidea</taxon>
        <taxon>Culicidae</taxon>
        <taxon>Anophelinae</taxon>
        <taxon>Anopheles</taxon>
    </lineage>
</organism>
<evidence type="ECO:0000313" key="1">
    <source>
        <dbReference type="EnsemblMetazoa" id="AARA014718-PA"/>
    </source>
</evidence>
<dbReference type="Proteomes" id="UP000075840">
    <property type="component" value="Unassembled WGS sequence"/>
</dbReference>
<sequence length="31" mass="3710">MEKRAVLWCRSAVENKRKYVKISCYYISEGV</sequence>
<proteinExistence type="predicted"/>
<reference evidence="1" key="1">
    <citation type="submission" date="2022-08" db="UniProtKB">
        <authorList>
            <consortium name="EnsemblMetazoa"/>
        </authorList>
    </citation>
    <scope>IDENTIFICATION</scope>
    <source>
        <strain evidence="1">Dongola</strain>
    </source>
</reference>
<evidence type="ECO:0000313" key="2">
    <source>
        <dbReference type="Proteomes" id="UP000075840"/>
    </source>
</evidence>
<protein>
    <submittedName>
        <fullName evidence="1">Uncharacterized protein</fullName>
    </submittedName>
</protein>
<accession>A0A182IGY3</accession>
<dbReference type="VEuPathDB" id="VectorBase:AARA014718"/>
<name>A0A182IGY3_ANOAR</name>
<dbReference type="EMBL" id="APCN01002286">
    <property type="status" value="NOT_ANNOTATED_CDS"/>
    <property type="molecule type" value="Genomic_DNA"/>
</dbReference>
<dbReference type="AlphaFoldDB" id="A0A182IGY3"/>